<reference evidence="3 4" key="2">
    <citation type="journal article" date="2016" name="Science">
        <title>A bacterium that degrades and assimilates poly(ethylene terephthalate).</title>
        <authorList>
            <person name="Yoshida S."/>
            <person name="Hiraga K."/>
            <person name="Takehana T."/>
            <person name="Taniguchi I."/>
            <person name="Yamaji H."/>
            <person name="Maeda Y."/>
            <person name="Toyohara K."/>
            <person name="Miyamoto K."/>
            <person name="Kimura Y."/>
            <person name="Oda K."/>
        </authorList>
    </citation>
    <scope>NUCLEOTIDE SEQUENCE [LARGE SCALE GENOMIC DNA]</scope>
    <source>
        <strain evidence="4">NBRC 110686 / TISTR 2288 / 201-F6</strain>
    </source>
</reference>
<proteinExistence type="inferred from homology"/>
<dbReference type="InterPro" id="IPR036291">
    <property type="entry name" value="NAD(P)-bd_dom_sf"/>
</dbReference>
<dbReference type="RefSeq" id="WP_054018202.1">
    <property type="nucleotide sequence ID" value="NZ_BBYR01000006.1"/>
</dbReference>
<evidence type="ECO:0000313" key="3">
    <source>
        <dbReference type="EMBL" id="GAP34052.1"/>
    </source>
</evidence>
<dbReference type="FunFam" id="3.40.50.720:FF:000084">
    <property type="entry name" value="Short-chain dehydrogenase reductase"/>
    <property type="match status" value="1"/>
</dbReference>
<dbReference type="OrthoDB" id="9786435at2"/>
<dbReference type="Pfam" id="PF13561">
    <property type="entry name" value="adh_short_C2"/>
    <property type="match status" value="1"/>
</dbReference>
<reference evidence="4" key="1">
    <citation type="submission" date="2015-07" db="EMBL/GenBank/DDBJ databases">
        <title>Discovery of a poly(ethylene terephthalate assimilation.</title>
        <authorList>
            <person name="Yoshida S."/>
            <person name="Hiraga K."/>
            <person name="Takehana T."/>
            <person name="Taniguchi I."/>
            <person name="Yamaji H."/>
            <person name="Maeda Y."/>
            <person name="Toyohara K."/>
            <person name="Miyamoto K."/>
            <person name="Kimura Y."/>
            <person name="Oda K."/>
        </authorList>
    </citation>
    <scope>NUCLEOTIDE SEQUENCE [LARGE SCALE GENOMIC DNA]</scope>
    <source>
        <strain evidence="4">NBRC 110686 / TISTR 2288 / 201-F6</strain>
    </source>
</reference>
<dbReference type="PROSITE" id="PS00061">
    <property type="entry name" value="ADH_SHORT"/>
    <property type="match status" value="1"/>
</dbReference>
<comment type="similarity">
    <text evidence="1">Belongs to the short-chain dehydrogenases/reductases (SDR) family.</text>
</comment>
<dbReference type="SUPFAM" id="SSF51735">
    <property type="entry name" value="NAD(P)-binding Rossmann-fold domains"/>
    <property type="match status" value="1"/>
</dbReference>
<dbReference type="EMBL" id="BBYR01000006">
    <property type="protein sequence ID" value="GAP34052.1"/>
    <property type="molecule type" value="Genomic_DNA"/>
</dbReference>
<dbReference type="InterPro" id="IPR020904">
    <property type="entry name" value="Sc_DH/Rdtase_CS"/>
</dbReference>
<protein>
    <submittedName>
        <fullName evidence="3">Short chain dehydrogenase</fullName>
    </submittedName>
</protein>
<dbReference type="Proteomes" id="UP000037660">
    <property type="component" value="Unassembled WGS sequence"/>
</dbReference>
<evidence type="ECO:0000256" key="1">
    <source>
        <dbReference type="ARBA" id="ARBA00006484"/>
    </source>
</evidence>
<gene>
    <name evidence="3" type="ORF">ISF6_3831</name>
</gene>
<keyword evidence="2" id="KW-0560">Oxidoreductase</keyword>
<accession>A0A0K8NUI3</accession>
<keyword evidence="4" id="KW-1185">Reference proteome</keyword>
<dbReference type="GO" id="GO:0016491">
    <property type="term" value="F:oxidoreductase activity"/>
    <property type="evidence" value="ECO:0007669"/>
    <property type="project" value="UniProtKB-KW"/>
</dbReference>
<evidence type="ECO:0000256" key="2">
    <source>
        <dbReference type="ARBA" id="ARBA00023002"/>
    </source>
</evidence>
<dbReference type="PRINTS" id="PR00081">
    <property type="entry name" value="GDHRDH"/>
</dbReference>
<dbReference type="PANTHER" id="PTHR43669">
    <property type="entry name" value="5-KETO-D-GLUCONATE 5-REDUCTASE"/>
    <property type="match status" value="1"/>
</dbReference>
<dbReference type="PANTHER" id="PTHR43669:SF3">
    <property type="entry name" value="ALCOHOL DEHYDROGENASE, PUTATIVE (AFU_ORTHOLOGUE AFUA_3G03445)-RELATED"/>
    <property type="match status" value="1"/>
</dbReference>
<sequence length="263" mass="26656">MPVLELLQPRPRLRVLVTAGAAGIGAAMARAFVEAGARVHVCDIDRAALDRLGAAQPGITTSMADAAVSADVDAVFDDVQALLGGLDVLVSNAGIAGPTGPIEDISLAAWERTIAVNLTGQYLFARRAVPLLKRSAGDPCVIAIGSAASRLGWAFRSPYAASKWAVVGLVKSLALELGAQGVRVNAILPGSLEGERLDGAVVARAAATGTGADALSARSPQGAVPRRLVGAEDVAAMALFLCSPAARHFTGQAISVGGPVELP</sequence>
<dbReference type="STRING" id="1547922.ISF6_3831"/>
<organism evidence="3 4">
    <name type="scientific">Piscinibacter sakaiensis</name>
    <name type="common">Ideonella sakaiensis</name>
    <dbReference type="NCBI Taxonomy" id="1547922"/>
    <lineage>
        <taxon>Bacteria</taxon>
        <taxon>Pseudomonadati</taxon>
        <taxon>Pseudomonadota</taxon>
        <taxon>Betaproteobacteria</taxon>
        <taxon>Burkholderiales</taxon>
        <taxon>Sphaerotilaceae</taxon>
        <taxon>Piscinibacter</taxon>
    </lineage>
</organism>
<dbReference type="CDD" id="cd05233">
    <property type="entry name" value="SDR_c"/>
    <property type="match status" value="1"/>
</dbReference>
<name>A0A0K8NUI3_PISS1</name>
<dbReference type="InterPro" id="IPR002347">
    <property type="entry name" value="SDR_fam"/>
</dbReference>
<evidence type="ECO:0000313" key="4">
    <source>
        <dbReference type="Proteomes" id="UP000037660"/>
    </source>
</evidence>
<comment type="caution">
    <text evidence="3">The sequence shown here is derived from an EMBL/GenBank/DDBJ whole genome shotgun (WGS) entry which is preliminary data.</text>
</comment>
<dbReference type="Gene3D" id="3.40.50.720">
    <property type="entry name" value="NAD(P)-binding Rossmann-like Domain"/>
    <property type="match status" value="1"/>
</dbReference>
<dbReference type="AlphaFoldDB" id="A0A0K8NUI3"/>
<dbReference type="PRINTS" id="PR00080">
    <property type="entry name" value="SDRFAMILY"/>
</dbReference>